<name>D7D855_STAHD</name>
<sequence>MSRINLSLFILVIIVALMVSATYVFAANNTTNTTSINITNTLLSDPKVLITITIQFLLGLAFGYFSVKVLKYLLALLGIVILGAILSVWSIGGSIEDWLVNMGSQAKALWPIIWGFIQTLGILTIGPVTAGVIIGLIIGLLRK</sequence>
<keyword evidence="1" id="KW-1133">Transmembrane helix</keyword>
<evidence type="ECO:0000313" key="3">
    <source>
        <dbReference type="Proteomes" id="UP000002573"/>
    </source>
</evidence>
<dbReference type="AlphaFoldDB" id="D7D855"/>
<dbReference type="OrthoDB" id="385659at2157"/>
<feature type="transmembrane region" description="Helical" evidence="1">
    <location>
        <begin position="72"/>
        <end position="92"/>
    </location>
</feature>
<dbReference type="GeneID" id="9234128"/>
<dbReference type="STRING" id="591019.Shell_0839"/>
<dbReference type="EMBL" id="CP002051">
    <property type="protein sequence ID" value="ADI31951.1"/>
    <property type="molecule type" value="Genomic_DNA"/>
</dbReference>
<feature type="transmembrane region" description="Helical" evidence="1">
    <location>
        <begin position="50"/>
        <end position="67"/>
    </location>
</feature>
<keyword evidence="1" id="KW-0472">Membrane</keyword>
<evidence type="ECO:0000313" key="2">
    <source>
        <dbReference type="EMBL" id="ADI31951.1"/>
    </source>
</evidence>
<gene>
    <name evidence="2" type="ordered locus">Shell_0839</name>
</gene>
<dbReference type="Proteomes" id="UP000002573">
    <property type="component" value="Chromosome"/>
</dbReference>
<reference evidence="2 3" key="2">
    <citation type="journal article" date="2011" name="Stand. Genomic Sci.">
        <title>Complete genome sequence of Staphylothermus hellenicus P8.</title>
        <authorList>
            <person name="Anderson I."/>
            <person name="Wirth R."/>
            <person name="Lucas S."/>
            <person name="Copeland A."/>
            <person name="Lapidus A."/>
            <person name="Cheng J.F."/>
            <person name="Goodwin L."/>
            <person name="Pitluck S."/>
            <person name="Davenport K."/>
            <person name="Detter J.C."/>
            <person name="Han C."/>
            <person name="Tapia R."/>
            <person name="Land M."/>
            <person name="Hauser L."/>
            <person name="Pati A."/>
            <person name="Mikhailova N."/>
            <person name="Woyke T."/>
            <person name="Klenk H.P."/>
            <person name="Kyrpides N."/>
            <person name="Ivanova N."/>
        </authorList>
    </citation>
    <scope>NUCLEOTIDE SEQUENCE [LARGE SCALE GENOMIC DNA]</scope>
    <source>
        <strain evidence="3">DSM 12710 / JCM 10830 / BK20S6-10-b1 / P8</strain>
    </source>
</reference>
<protein>
    <recommendedName>
        <fullName evidence="4">FUN14 family protein</fullName>
    </recommendedName>
</protein>
<keyword evidence="1" id="KW-0812">Transmembrane</keyword>
<organism evidence="2 3">
    <name type="scientific">Staphylothermus hellenicus (strain DSM 12710 / JCM 10830 / BK20S6-10-b1 / P8)</name>
    <dbReference type="NCBI Taxonomy" id="591019"/>
    <lineage>
        <taxon>Archaea</taxon>
        <taxon>Thermoproteota</taxon>
        <taxon>Thermoprotei</taxon>
        <taxon>Desulfurococcales</taxon>
        <taxon>Desulfurococcaceae</taxon>
        <taxon>Staphylothermus</taxon>
    </lineage>
</organism>
<keyword evidence="3" id="KW-1185">Reference proteome</keyword>
<dbReference type="HOGENOM" id="CLU_152986_0_0_2"/>
<dbReference type="eggNOG" id="arCOG04811">
    <property type="taxonomic scope" value="Archaea"/>
</dbReference>
<dbReference type="KEGG" id="shc:Shell_0839"/>
<evidence type="ECO:0000256" key="1">
    <source>
        <dbReference type="SAM" id="Phobius"/>
    </source>
</evidence>
<feature type="transmembrane region" description="Helical" evidence="1">
    <location>
        <begin position="112"/>
        <end position="141"/>
    </location>
</feature>
<evidence type="ECO:0008006" key="4">
    <source>
        <dbReference type="Google" id="ProtNLM"/>
    </source>
</evidence>
<reference evidence="3" key="1">
    <citation type="submission" date="2010-05" db="EMBL/GenBank/DDBJ databases">
        <title>Complete sequence of Staphylothermus hellenicus DSM 12710.</title>
        <authorList>
            <consortium name="US DOE Joint Genome Institute"/>
            <person name="Lucas S."/>
            <person name="Copeland A."/>
            <person name="Lapidus A."/>
            <person name="Cheng J.-F."/>
            <person name="Bruce D."/>
            <person name="Goodwin L."/>
            <person name="Pitluck S."/>
            <person name="Davenport K."/>
            <person name="Detter J.C."/>
            <person name="Han C."/>
            <person name="Tapia R."/>
            <person name="Larimer F."/>
            <person name="Land M."/>
            <person name="Hauser L."/>
            <person name="Kyrpides N."/>
            <person name="Mikhailova N."/>
            <person name="Anderson I.J."/>
            <person name="Woyke T."/>
        </authorList>
    </citation>
    <scope>NUCLEOTIDE SEQUENCE [LARGE SCALE GENOMIC DNA]</scope>
    <source>
        <strain evidence="3">DSM 12710 / JCM 10830 / BK20S6-10-b1 / P8</strain>
    </source>
</reference>
<proteinExistence type="predicted"/>
<dbReference type="RefSeq" id="WP_013143149.1">
    <property type="nucleotide sequence ID" value="NC_014205.1"/>
</dbReference>
<accession>D7D855</accession>